<evidence type="ECO:0000256" key="2">
    <source>
        <dbReference type="ARBA" id="ARBA00005982"/>
    </source>
</evidence>
<evidence type="ECO:0000313" key="8">
    <source>
        <dbReference type="Proteomes" id="UP001054252"/>
    </source>
</evidence>
<dbReference type="Pfam" id="PF00854">
    <property type="entry name" value="PTR2"/>
    <property type="match status" value="1"/>
</dbReference>
<protein>
    <submittedName>
        <fullName evidence="7">Uncharacterized protein</fullName>
    </submittedName>
</protein>
<evidence type="ECO:0000313" key="7">
    <source>
        <dbReference type="EMBL" id="GKV11794.1"/>
    </source>
</evidence>
<dbReference type="EMBL" id="BPVZ01000035">
    <property type="protein sequence ID" value="GKV11794.1"/>
    <property type="molecule type" value="Genomic_DNA"/>
</dbReference>
<comment type="subcellular location">
    <subcellularLocation>
        <location evidence="1">Membrane</location>
        <topology evidence="1">Multi-pass membrane protein</topology>
    </subcellularLocation>
</comment>
<dbReference type="AlphaFoldDB" id="A0AAV5JB51"/>
<keyword evidence="4" id="KW-1133">Transmembrane helix</keyword>
<dbReference type="GO" id="GO:0022857">
    <property type="term" value="F:transmembrane transporter activity"/>
    <property type="evidence" value="ECO:0007669"/>
    <property type="project" value="InterPro"/>
</dbReference>
<keyword evidence="8" id="KW-1185">Reference proteome</keyword>
<sequence length="126" mass="13716">MGIGLLLSWMAMIASAIVESLGQRKAVRTENMSAMWLLPQYCLHGLAQGFTAAGQTEFFYTELPKTVTSVAVTLLVQGMIVGNWLSGLVVQVVCALARRGGKAMMSNDMTEAPSDYFYWVLAAITF</sequence>
<comment type="similarity">
    <text evidence="2">Belongs to the major facilitator superfamily. Proton-dependent oligopeptide transporter (POT/PTR) (TC 2.A.17) family.</text>
</comment>
<keyword evidence="5" id="KW-0472">Membrane</keyword>
<accession>A0AAV5JB51</accession>
<proteinExistence type="inferred from homology"/>
<gene>
    <name evidence="7" type="ORF">SLEP1_g23015</name>
</gene>
<evidence type="ECO:0000256" key="1">
    <source>
        <dbReference type="ARBA" id="ARBA00004141"/>
    </source>
</evidence>
<organism evidence="7 8">
    <name type="scientific">Rubroshorea leprosula</name>
    <dbReference type="NCBI Taxonomy" id="152421"/>
    <lineage>
        <taxon>Eukaryota</taxon>
        <taxon>Viridiplantae</taxon>
        <taxon>Streptophyta</taxon>
        <taxon>Embryophyta</taxon>
        <taxon>Tracheophyta</taxon>
        <taxon>Spermatophyta</taxon>
        <taxon>Magnoliopsida</taxon>
        <taxon>eudicotyledons</taxon>
        <taxon>Gunneridae</taxon>
        <taxon>Pentapetalae</taxon>
        <taxon>rosids</taxon>
        <taxon>malvids</taxon>
        <taxon>Malvales</taxon>
        <taxon>Dipterocarpaceae</taxon>
        <taxon>Rubroshorea</taxon>
    </lineage>
</organism>
<dbReference type="InterPro" id="IPR000109">
    <property type="entry name" value="POT_fam"/>
</dbReference>
<dbReference type="InterPro" id="IPR036259">
    <property type="entry name" value="MFS_trans_sf"/>
</dbReference>
<evidence type="ECO:0000256" key="5">
    <source>
        <dbReference type="ARBA" id="ARBA00023136"/>
    </source>
</evidence>
<dbReference type="Gene3D" id="1.20.1250.20">
    <property type="entry name" value="MFS general substrate transporter like domains"/>
    <property type="match status" value="1"/>
</dbReference>
<dbReference type="Proteomes" id="UP001054252">
    <property type="component" value="Unassembled WGS sequence"/>
</dbReference>
<evidence type="ECO:0000256" key="6">
    <source>
        <dbReference type="SAM" id="SignalP"/>
    </source>
</evidence>
<comment type="caution">
    <text evidence="7">The sequence shown here is derived from an EMBL/GenBank/DDBJ whole genome shotgun (WGS) entry which is preliminary data.</text>
</comment>
<keyword evidence="3" id="KW-0812">Transmembrane</keyword>
<name>A0AAV5JB51_9ROSI</name>
<evidence type="ECO:0000256" key="4">
    <source>
        <dbReference type="ARBA" id="ARBA00022989"/>
    </source>
</evidence>
<feature type="signal peptide" evidence="6">
    <location>
        <begin position="1"/>
        <end position="16"/>
    </location>
</feature>
<dbReference type="PANTHER" id="PTHR11654">
    <property type="entry name" value="OLIGOPEPTIDE TRANSPORTER-RELATED"/>
    <property type="match status" value="1"/>
</dbReference>
<dbReference type="GO" id="GO:0016020">
    <property type="term" value="C:membrane"/>
    <property type="evidence" value="ECO:0007669"/>
    <property type="project" value="UniProtKB-SubCell"/>
</dbReference>
<feature type="chain" id="PRO_5043865157" evidence="6">
    <location>
        <begin position="17"/>
        <end position="126"/>
    </location>
</feature>
<reference evidence="7 8" key="1">
    <citation type="journal article" date="2021" name="Commun. Biol.">
        <title>The genome of Shorea leprosula (Dipterocarpaceae) highlights the ecological relevance of drought in aseasonal tropical rainforests.</title>
        <authorList>
            <person name="Ng K.K.S."/>
            <person name="Kobayashi M.J."/>
            <person name="Fawcett J.A."/>
            <person name="Hatakeyama M."/>
            <person name="Paape T."/>
            <person name="Ng C.H."/>
            <person name="Ang C.C."/>
            <person name="Tnah L.H."/>
            <person name="Lee C.T."/>
            <person name="Nishiyama T."/>
            <person name="Sese J."/>
            <person name="O'Brien M.J."/>
            <person name="Copetti D."/>
            <person name="Mohd Noor M.I."/>
            <person name="Ong R.C."/>
            <person name="Putra M."/>
            <person name="Sireger I.Z."/>
            <person name="Indrioko S."/>
            <person name="Kosugi Y."/>
            <person name="Izuno A."/>
            <person name="Isagi Y."/>
            <person name="Lee S.L."/>
            <person name="Shimizu K.K."/>
        </authorList>
    </citation>
    <scope>NUCLEOTIDE SEQUENCE [LARGE SCALE GENOMIC DNA]</scope>
    <source>
        <strain evidence="7">214</strain>
    </source>
</reference>
<keyword evidence="6" id="KW-0732">Signal</keyword>
<evidence type="ECO:0000256" key="3">
    <source>
        <dbReference type="ARBA" id="ARBA00022692"/>
    </source>
</evidence>